<gene>
    <name evidence="3" type="ORF">NSO95_07945</name>
</gene>
<keyword evidence="4" id="KW-1185">Reference proteome</keyword>
<evidence type="ECO:0000256" key="1">
    <source>
        <dbReference type="SAM" id="MobiDB-lite"/>
    </source>
</evidence>
<accession>A0ABT1XQF3</accession>
<feature type="region of interest" description="Disordered" evidence="1">
    <location>
        <begin position="1"/>
        <end position="31"/>
    </location>
</feature>
<dbReference type="RefSeq" id="WP_257595654.1">
    <property type="nucleotide sequence ID" value="NZ_JANKHH010000004.1"/>
</dbReference>
<feature type="transmembrane region" description="Helical" evidence="2">
    <location>
        <begin position="74"/>
        <end position="92"/>
    </location>
</feature>
<organism evidence="3 4">
    <name type="scientific">Parerythrobacter lacustris</name>
    <dbReference type="NCBI Taxonomy" id="2969984"/>
    <lineage>
        <taxon>Bacteria</taxon>
        <taxon>Pseudomonadati</taxon>
        <taxon>Pseudomonadota</taxon>
        <taxon>Alphaproteobacteria</taxon>
        <taxon>Sphingomonadales</taxon>
        <taxon>Erythrobacteraceae</taxon>
        <taxon>Parerythrobacter</taxon>
    </lineage>
</organism>
<evidence type="ECO:0000256" key="2">
    <source>
        <dbReference type="SAM" id="Phobius"/>
    </source>
</evidence>
<keyword evidence="2" id="KW-0812">Transmembrane</keyword>
<dbReference type="Proteomes" id="UP001206067">
    <property type="component" value="Unassembled WGS sequence"/>
</dbReference>
<feature type="compositionally biased region" description="Acidic residues" evidence="1">
    <location>
        <begin position="1"/>
        <end position="11"/>
    </location>
</feature>
<evidence type="ECO:0000313" key="3">
    <source>
        <dbReference type="EMBL" id="MCR2833876.1"/>
    </source>
</evidence>
<comment type="caution">
    <text evidence="3">The sequence shown here is derived from an EMBL/GenBank/DDBJ whole genome shotgun (WGS) entry which is preliminary data.</text>
</comment>
<proteinExistence type="predicted"/>
<feature type="transmembrane region" description="Helical" evidence="2">
    <location>
        <begin position="98"/>
        <end position="120"/>
    </location>
</feature>
<dbReference type="EMBL" id="JANKHH010000004">
    <property type="protein sequence ID" value="MCR2833876.1"/>
    <property type="molecule type" value="Genomic_DNA"/>
</dbReference>
<keyword evidence="2" id="KW-1133">Transmembrane helix</keyword>
<reference evidence="3 4" key="1">
    <citation type="submission" date="2022-08" db="EMBL/GenBank/DDBJ databases">
        <title>Polyphasic taxonomy analysis of Qipengyuania sp.RS5-5.</title>
        <authorList>
            <person name="Xamxidin M."/>
            <person name="Wu M."/>
        </authorList>
    </citation>
    <scope>NUCLEOTIDE SEQUENCE [LARGE SCALE GENOMIC DNA]</scope>
    <source>
        <strain evidence="3 4">RS5-5</strain>
    </source>
</reference>
<keyword evidence="2" id="KW-0472">Membrane</keyword>
<name>A0ABT1XQF3_9SPHN</name>
<feature type="transmembrane region" description="Helical" evidence="2">
    <location>
        <begin position="41"/>
        <end position="67"/>
    </location>
</feature>
<sequence>MPERQEDDDGEVWGGDRRLSRPDTSLPDWEMPDGAYRPVPIVWFSGALFLQILVQPLIALIVIGILGLPGRTNLAIAFFATGMIAQMTWNRGMAQAPAVWQVLTGAMLAGSLALIALAHIPEL</sequence>
<evidence type="ECO:0000313" key="4">
    <source>
        <dbReference type="Proteomes" id="UP001206067"/>
    </source>
</evidence>
<protein>
    <submittedName>
        <fullName evidence="3">Uncharacterized protein</fullName>
    </submittedName>
</protein>